<gene>
    <name evidence="1" type="ORF">ICL16_00910</name>
</gene>
<keyword evidence="2" id="KW-1185">Reference proteome</keyword>
<name>A0A8J7BWD3_9CYAN</name>
<organism evidence="1 2">
    <name type="scientific">Iningainema tapete BLCC-T55</name>
    <dbReference type="NCBI Taxonomy" id="2748662"/>
    <lineage>
        <taxon>Bacteria</taxon>
        <taxon>Bacillati</taxon>
        <taxon>Cyanobacteriota</taxon>
        <taxon>Cyanophyceae</taxon>
        <taxon>Nostocales</taxon>
        <taxon>Scytonemataceae</taxon>
        <taxon>Iningainema tapete</taxon>
    </lineage>
</organism>
<evidence type="ECO:0000313" key="2">
    <source>
        <dbReference type="Proteomes" id="UP000629098"/>
    </source>
</evidence>
<accession>A0A8J7BWD3</accession>
<dbReference type="EMBL" id="JACXAE010000009">
    <property type="protein sequence ID" value="MBD2770718.1"/>
    <property type="molecule type" value="Genomic_DNA"/>
</dbReference>
<proteinExistence type="predicted"/>
<dbReference type="RefSeq" id="WP_190825019.1">
    <property type="nucleotide sequence ID" value="NZ_CAWPPI010000009.1"/>
</dbReference>
<reference evidence="1" key="1">
    <citation type="submission" date="2020-09" db="EMBL/GenBank/DDBJ databases">
        <title>Iningainema tapete sp. nov. (Scytonemataceae, Cyanobacteria) from greenhouses in central Florida (USA) produces two types of nodularin with biosynthetic potential for microcystin-LR and anabaenopeptins.</title>
        <authorList>
            <person name="Berthold D.E."/>
            <person name="Lefler F.W."/>
            <person name="Huang I.-S."/>
            <person name="Abdulla H."/>
            <person name="Zimba P.V."/>
            <person name="Laughinghouse H.D. IV."/>
        </authorList>
    </citation>
    <scope>NUCLEOTIDE SEQUENCE</scope>
    <source>
        <strain evidence="1">BLCCT55</strain>
    </source>
</reference>
<sequence>MSKQKKADIKQAYQTAAELASIVAVALSKIKENQSIEEAIAKELQHLG</sequence>
<evidence type="ECO:0000313" key="1">
    <source>
        <dbReference type="EMBL" id="MBD2770718.1"/>
    </source>
</evidence>
<dbReference type="AlphaFoldDB" id="A0A8J7BWD3"/>
<dbReference type="Proteomes" id="UP000629098">
    <property type="component" value="Unassembled WGS sequence"/>
</dbReference>
<comment type="caution">
    <text evidence="1">The sequence shown here is derived from an EMBL/GenBank/DDBJ whole genome shotgun (WGS) entry which is preliminary data.</text>
</comment>
<protein>
    <submittedName>
        <fullName evidence="1">Uncharacterized protein</fullName>
    </submittedName>
</protein>